<dbReference type="InterPro" id="IPR001950">
    <property type="entry name" value="SUI1"/>
</dbReference>
<dbReference type="InterPro" id="IPR039759">
    <property type="entry name" value="eIF2D_SUI1"/>
</dbReference>
<protein>
    <recommendedName>
        <fullName evidence="2">SUI1 domain-containing protein</fullName>
    </recommendedName>
</protein>
<feature type="region of interest" description="Disordered" evidence="1">
    <location>
        <begin position="187"/>
        <end position="208"/>
    </location>
</feature>
<dbReference type="AlphaFoldDB" id="A0A7S4UA90"/>
<proteinExistence type="predicted"/>
<accession>A0A7S4UA90</accession>
<feature type="compositionally biased region" description="Basic and acidic residues" evidence="1">
    <location>
        <begin position="86"/>
        <end position="95"/>
    </location>
</feature>
<name>A0A7S4UA90_9EUKA</name>
<dbReference type="InterPro" id="IPR057734">
    <property type="entry name" value="UBE2O-like_SH3-C"/>
</dbReference>
<feature type="compositionally biased region" description="Basic and acidic residues" evidence="1">
    <location>
        <begin position="187"/>
        <end position="201"/>
    </location>
</feature>
<dbReference type="InterPro" id="IPR058886">
    <property type="entry name" value="SWIB_eIF2D"/>
</dbReference>
<dbReference type="InterPro" id="IPR036877">
    <property type="entry name" value="SUI1_dom_sf"/>
</dbReference>
<feature type="compositionally biased region" description="Basic residues" evidence="1">
    <location>
        <begin position="75"/>
        <end position="84"/>
    </location>
</feature>
<dbReference type="Gene3D" id="3.30.780.10">
    <property type="entry name" value="SUI1-like domain"/>
    <property type="match status" value="1"/>
</dbReference>
<dbReference type="Pfam" id="PF23043">
    <property type="entry name" value="SH3-B_UBE2O"/>
    <property type="match status" value="1"/>
</dbReference>
<dbReference type="EMBL" id="HBKR01031590">
    <property type="protein sequence ID" value="CAE2327677.1"/>
    <property type="molecule type" value="Transcribed_RNA"/>
</dbReference>
<dbReference type="SUPFAM" id="SSF55159">
    <property type="entry name" value="eIF1-like"/>
    <property type="match status" value="1"/>
</dbReference>
<reference evidence="3" key="1">
    <citation type="submission" date="2021-01" db="EMBL/GenBank/DDBJ databases">
        <authorList>
            <person name="Corre E."/>
            <person name="Pelletier E."/>
            <person name="Niang G."/>
            <person name="Scheremetjew M."/>
            <person name="Finn R."/>
            <person name="Kale V."/>
            <person name="Holt S."/>
            <person name="Cochrane G."/>
            <person name="Meng A."/>
            <person name="Brown T."/>
            <person name="Cohen L."/>
        </authorList>
    </citation>
    <scope>NUCLEOTIDE SEQUENCE</scope>
    <source>
        <strain evidence="3">SoJaBio B1-5/56/2</strain>
    </source>
</reference>
<dbReference type="Pfam" id="PF01253">
    <property type="entry name" value="SUI1"/>
    <property type="match status" value="1"/>
</dbReference>
<feature type="compositionally biased region" description="Basic and acidic residues" evidence="1">
    <location>
        <begin position="421"/>
        <end position="430"/>
    </location>
</feature>
<evidence type="ECO:0000259" key="2">
    <source>
        <dbReference type="PROSITE" id="PS50296"/>
    </source>
</evidence>
<dbReference type="CDD" id="cd11608">
    <property type="entry name" value="eIF2D_C"/>
    <property type="match status" value="1"/>
</dbReference>
<dbReference type="GO" id="GO:0001731">
    <property type="term" value="P:formation of translation preinitiation complex"/>
    <property type="evidence" value="ECO:0007669"/>
    <property type="project" value="InterPro"/>
</dbReference>
<dbReference type="PANTHER" id="PTHR12217">
    <property type="entry name" value="EUKARYOTIC TRANSLATION INITIATION FACTOR 2D"/>
    <property type="match status" value="1"/>
</dbReference>
<feature type="domain" description="SUI1" evidence="2">
    <location>
        <begin position="578"/>
        <end position="651"/>
    </location>
</feature>
<feature type="region of interest" description="Disordered" evidence="1">
    <location>
        <begin position="57"/>
        <end position="96"/>
    </location>
</feature>
<evidence type="ECO:0000313" key="3">
    <source>
        <dbReference type="EMBL" id="CAE2327677.1"/>
    </source>
</evidence>
<feature type="compositionally biased region" description="Acidic residues" evidence="1">
    <location>
        <begin position="407"/>
        <end position="420"/>
    </location>
</feature>
<sequence length="671" mass="74741">MTVVAMEVDWVYPRYLQYERPKPPCSCAYDSVTVVEDPFAYSRIAFGDYALIPRSLYSEPPPKAQNNNNNNNKNNNKKKGKGASKAKAEPPKSDSEEVSDDLLCAWVVMTETKVKLQWQDGSIQEGILSKDLISRTNALDNDFWPQDIAVMRQGAYREHTRVVVQNVDAAERTCTVKFIDGGPERKVFQNAKGDEDKKQEAEEGDGDEEISVYDLQPLEELSVEPGDLVLRLHPGPASAASSSSSKEDPLDWLGVVMRLKDGLVCVNWLDGSKGECPPDDLFHVENDSEAEGEDDYYSDEEYDSDSASEEYDSDDSEDGVPLNDPLVELLYDRYFGQDDDDEEDIDSDEFDNNLVAGLAMGMMNLASYFQGRDGTCHNIDDLEELEEIVSDDEEDEPKKTIGIREIEEIDEVEESEENNEESEKKDDKKSKTPSSSSSSSSSAKEVTNTAAPPLSASSYTTSASPDEKKSLVVELFGAPQSLQPLFLELGHEKRHLYTKKEVVDHLWAYASKHKLGNKGNCKLDELLAKALFKKGQEPPEELPKKDLADLFLSKMTNFHEVNRGGLSDIRKGPVKPVVITLEQRQGGRKHVTRITGLESFAVPAKELADELRQQCAASTSVKKIEGKVGGEEVMVQGLAVRQAGDHLVKKYEVPRKYIQNVDKSKAKKKGK</sequence>
<organism evidence="3">
    <name type="scientific">Paramoeba aestuarina</name>
    <dbReference type="NCBI Taxonomy" id="180227"/>
    <lineage>
        <taxon>Eukaryota</taxon>
        <taxon>Amoebozoa</taxon>
        <taxon>Discosea</taxon>
        <taxon>Flabellinia</taxon>
        <taxon>Dactylopodida</taxon>
        <taxon>Paramoebidae</taxon>
        <taxon>Paramoeba</taxon>
    </lineage>
</organism>
<dbReference type="Pfam" id="PF26291">
    <property type="entry name" value="SWIB_eIF2D"/>
    <property type="match status" value="1"/>
</dbReference>
<evidence type="ECO:0000256" key="1">
    <source>
        <dbReference type="SAM" id="MobiDB-lite"/>
    </source>
</evidence>
<feature type="compositionally biased region" description="Polar residues" evidence="1">
    <location>
        <begin position="446"/>
        <end position="463"/>
    </location>
</feature>
<feature type="compositionally biased region" description="Low complexity" evidence="1">
    <location>
        <begin position="432"/>
        <end position="445"/>
    </location>
</feature>
<dbReference type="PROSITE" id="PS50296">
    <property type="entry name" value="SUI1"/>
    <property type="match status" value="1"/>
</dbReference>
<dbReference type="Pfam" id="PF23044">
    <property type="entry name" value="SH3-C_UBE2O"/>
    <property type="match status" value="1"/>
</dbReference>
<feature type="compositionally biased region" description="Basic and acidic residues" evidence="1">
    <location>
        <begin position="396"/>
        <end position="406"/>
    </location>
</feature>
<dbReference type="SUPFAM" id="SSF47592">
    <property type="entry name" value="SWIB/MDM2 domain"/>
    <property type="match status" value="1"/>
</dbReference>
<dbReference type="PANTHER" id="PTHR12217:SF4">
    <property type="entry name" value="EUKARYOTIC TRANSLATION INITIATION FACTOR 2D"/>
    <property type="match status" value="1"/>
</dbReference>
<dbReference type="InterPro" id="IPR057733">
    <property type="entry name" value="UBE2O-like_SH3-B"/>
</dbReference>
<dbReference type="InterPro" id="IPR036885">
    <property type="entry name" value="SWIB_MDM2_dom_sf"/>
</dbReference>
<feature type="region of interest" description="Disordered" evidence="1">
    <location>
        <begin position="387"/>
        <end position="463"/>
    </location>
</feature>
<feature type="region of interest" description="Disordered" evidence="1">
    <location>
        <begin position="276"/>
        <end position="324"/>
    </location>
</feature>
<dbReference type="GO" id="GO:0003743">
    <property type="term" value="F:translation initiation factor activity"/>
    <property type="evidence" value="ECO:0007669"/>
    <property type="project" value="InterPro"/>
</dbReference>
<feature type="compositionally biased region" description="Low complexity" evidence="1">
    <location>
        <begin position="64"/>
        <end position="74"/>
    </location>
</feature>
<feature type="compositionally biased region" description="Acidic residues" evidence="1">
    <location>
        <begin position="287"/>
        <end position="318"/>
    </location>
</feature>
<dbReference type="InterPro" id="IPR039757">
    <property type="entry name" value="EIF2D"/>
</dbReference>
<gene>
    <name evidence="3" type="ORF">NAES01612_LOCUS20789</name>
</gene>